<dbReference type="InterPro" id="IPR028098">
    <property type="entry name" value="Glyco_trans_4-like_N"/>
</dbReference>
<dbReference type="InterPro" id="IPR001296">
    <property type="entry name" value="Glyco_trans_1"/>
</dbReference>
<evidence type="ECO:0000259" key="3">
    <source>
        <dbReference type="Pfam" id="PF00534"/>
    </source>
</evidence>
<gene>
    <name evidence="5" type="ORF">A3C21_02795</name>
</gene>
<keyword evidence="1" id="KW-0328">Glycosyltransferase</keyword>
<dbReference type="EMBL" id="MFLN01000042">
    <property type="protein sequence ID" value="OGG66577.1"/>
    <property type="molecule type" value="Genomic_DNA"/>
</dbReference>
<comment type="caution">
    <text evidence="5">The sequence shown here is derived from an EMBL/GenBank/DDBJ whole genome shotgun (WGS) entry which is preliminary data.</text>
</comment>
<name>A0A1F6DZ17_9BACT</name>
<dbReference type="STRING" id="1798500.A3C21_02795"/>
<dbReference type="PANTHER" id="PTHR12526">
    <property type="entry name" value="GLYCOSYLTRANSFERASE"/>
    <property type="match status" value="1"/>
</dbReference>
<dbReference type="GO" id="GO:0016757">
    <property type="term" value="F:glycosyltransferase activity"/>
    <property type="evidence" value="ECO:0007669"/>
    <property type="project" value="UniProtKB-KW"/>
</dbReference>
<evidence type="ECO:0000259" key="4">
    <source>
        <dbReference type="Pfam" id="PF13439"/>
    </source>
</evidence>
<accession>A0A1F6DZ17</accession>
<evidence type="ECO:0000313" key="5">
    <source>
        <dbReference type="EMBL" id="OGG66577.1"/>
    </source>
</evidence>
<organism evidence="5 6">
    <name type="scientific">Candidatus Kaiserbacteria bacterium RIFCSPHIGHO2_02_FULL_59_21</name>
    <dbReference type="NCBI Taxonomy" id="1798500"/>
    <lineage>
        <taxon>Bacteria</taxon>
        <taxon>Candidatus Kaiseribacteriota</taxon>
    </lineage>
</organism>
<dbReference type="PANTHER" id="PTHR12526:SF510">
    <property type="entry name" value="D-INOSITOL 3-PHOSPHATE GLYCOSYLTRANSFERASE"/>
    <property type="match status" value="1"/>
</dbReference>
<dbReference type="CDD" id="cd03801">
    <property type="entry name" value="GT4_PimA-like"/>
    <property type="match status" value="1"/>
</dbReference>
<dbReference type="Pfam" id="PF00534">
    <property type="entry name" value="Glycos_transf_1"/>
    <property type="match status" value="1"/>
</dbReference>
<dbReference type="AlphaFoldDB" id="A0A1F6DZ17"/>
<protein>
    <recommendedName>
        <fullName evidence="7">Glycosyl transferase family 1 domain-containing protein</fullName>
    </recommendedName>
</protein>
<dbReference type="Proteomes" id="UP000178572">
    <property type="component" value="Unassembled WGS sequence"/>
</dbReference>
<evidence type="ECO:0000256" key="2">
    <source>
        <dbReference type="ARBA" id="ARBA00022679"/>
    </source>
</evidence>
<evidence type="ECO:0008006" key="7">
    <source>
        <dbReference type="Google" id="ProtNLM"/>
    </source>
</evidence>
<feature type="domain" description="Glycosyl transferase family 1" evidence="3">
    <location>
        <begin position="189"/>
        <end position="341"/>
    </location>
</feature>
<sequence>MKIVIATGLYPPEIGGPATYAKLFEERLPKYGIEVSILPFSTVRHLPQIIRHIAYFWKTVRLSRNVDAILVQDTVSTGFPAAVASLLVRKPLILRVPGDYAWEQGIQRFGVRESLDDFQKRSYGLRVAILRAIQRFVARRARRVIAPSRYLARIVSGWISNKKDIDVIYNGVALAQVGFAQGVRAHGREVNRIVSSGRLVPWKGFGELIGIVAKHRDWRLDIFGDGPGRRELEERIATLGAGGRISLKGSVSREDMLETFARAAVFVLNSRYEGLSHTLVEAMAAGAPVVATRVGGNPEVVEDGANGLLVEAGDAAGLERALARLLSDEALRGKLGDAARELAKDFSIEKTVEATANLIKSAV</sequence>
<reference evidence="5 6" key="1">
    <citation type="journal article" date="2016" name="Nat. Commun.">
        <title>Thousands of microbial genomes shed light on interconnected biogeochemical processes in an aquifer system.</title>
        <authorList>
            <person name="Anantharaman K."/>
            <person name="Brown C.T."/>
            <person name="Hug L.A."/>
            <person name="Sharon I."/>
            <person name="Castelle C.J."/>
            <person name="Probst A.J."/>
            <person name="Thomas B.C."/>
            <person name="Singh A."/>
            <person name="Wilkins M.J."/>
            <person name="Karaoz U."/>
            <person name="Brodie E.L."/>
            <person name="Williams K.H."/>
            <person name="Hubbard S.S."/>
            <person name="Banfield J.F."/>
        </authorList>
    </citation>
    <scope>NUCLEOTIDE SEQUENCE [LARGE SCALE GENOMIC DNA]</scope>
</reference>
<dbReference type="Gene3D" id="3.40.50.2000">
    <property type="entry name" value="Glycogen Phosphorylase B"/>
    <property type="match status" value="2"/>
</dbReference>
<keyword evidence="2" id="KW-0808">Transferase</keyword>
<proteinExistence type="predicted"/>
<dbReference type="Pfam" id="PF13439">
    <property type="entry name" value="Glyco_transf_4"/>
    <property type="match status" value="1"/>
</dbReference>
<evidence type="ECO:0000313" key="6">
    <source>
        <dbReference type="Proteomes" id="UP000178572"/>
    </source>
</evidence>
<dbReference type="SUPFAM" id="SSF53756">
    <property type="entry name" value="UDP-Glycosyltransferase/glycogen phosphorylase"/>
    <property type="match status" value="1"/>
</dbReference>
<feature type="domain" description="Glycosyltransferase subfamily 4-like N-terminal" evidence="4">
    <location>
        <begin position="25"/>
        <end position="175"/>
    </location>
</feature>
<evidence type="ECO:0000256" key="1">
    <source>
        <dbReference type="ARBA" id="ARBA00022676"/>
    </source>
</evidence>